<organism evidence="1">
    <name type="scientific">Myoviridae sp. ct0f722</name>
    <dbReference type="NCBI Taxonomy" id="2827599"/>
    <lineage>
        <taxon>Viruses</taxon>
        <taxon>Duplodnaviria</taxon>
        <taxon>Heunggongvirae</taxon>
        <taxon>Uroviricota</taxon>
        <taxon>Caudoviricetes</taxon>
    </lineage>
</organism>
<sequence>MVGNFAIILTTNKIQHMLKIEDLKGLSAEERRNKLVEDVQAYQASIKDFTLEQLNEEENKVLDEFKVYDAYIKEQAYELPSKVQLDGDITRKASDVRGAISSFLNNVECTWQTTLGVYQAIVFWNNVKPDDKIPYGAYDSTVRLLGTLKFKGKKELEDILAINNYFAPAHEAYMFDLDYQNYLSALHESIRQPAEALEKAMAEVSEEPKAE</sequence>
<protein>
    <submittedName>
        <fullName evidence="1">Uncharacterized protein</fullName>
    </submittedName>
</protein>
<proteinExistence type="predicted"/>
<name>A0A8S5LPN3_9CAUD</name>
<accession>A0A8S5LPN3</accession>
<dbReference type="EMBL" id="BK015890">
    <property type="protein sequence ID" value="DAD71977.1"/>
    <property type="molecule type" value="Genomic_DNA"/>
</dbReference>
<reference evidence="1" key="1">
    <citation type="journal article" date="2021" name="Proc. Natl. Acad. Sci. U.S.A.">
        <title>A Catalog of Tens of Thousands of Viruses from Human Metagenomes Reveals Hidden Associations with Chronic Diseases.</title>
        <authorList>
            <person name="Tisza M.J."/>
            <person name="Buck C.B."/>
        </authorList>
    </citation>
    <scope>NUCLEOTIDE SEQUENCE</scope>
    <source>
        <strain evidence="1">Ct0f722</strain>
    </source>
</reference>
<evidence type="ECO:0000313" key="1">
    <source>
        <dbReference type="EMBL" id="DAD71977.1"/>
    </source>
</evidence>